<protein>
    <submittedName>
        <fullName evidence="1">DUF2744 domain-containing protein</fullName>
    </submittedName>
</protein>
<keyword evidence="2" id="KW-1185">Reference proteome</keyword>
<dbReference type="RefSeq" id="WP_120037705.1">
    <property type="nucleotide sequence ID" value="NZ_QZFU01000010.1"/>
</dbReference>
<accession>A0A3A4KSN1</accession>
<proteinExistence type="predicted"/>
<evidence type="ECO:0000313" key="2">
    <source>
        <dbReference type="Proteomes" id="UP000266677"/>
    </source>
</evidence>
<gene>
    <name evidence="1" type="ORF">D5S18_02955</name>
</gene>
<dbReference type="OrthoDB" id="4419629at2"/>
<sequence>MRLPTQENCDPEDPKEAYQWAFVCLPFYGTTPLIVQPEARAEWSELFWDLGFRHHPELQTKKIRPPWRGQQHALNPSMQVVGIDEPDTEPISIPDPAEYTVHEQEVMLERLRQLGRIGDRPTAAEGAEVVGPQFNPADHSVSFVLGYLMNASPGERRRVIATEMTGKRRDGIMRRYPGV</sequence>
<dbReference type="EMBL" id="QZFU01000010">
    <property type="protein sequence ID" value="RJO79306.1"/>
    <property type="molecule type" value="Genomic_DNA"/>
</dbReference>
<dbReference type="Pfam" id="PF10910">
    <property type="entry name" value="Phage_gene29"/>
    <property type="match status" value="1"/>
</dbReference>
<dbReference type="AlphaFoldDB" id="A0A3A4KSN1"/>
<evidence type="ECO:0000313" key="1">
    <source>
        <dbReference type="EMBL" id="RJO79306.1"/>
    </source>
</evidence>
<dbReference type="InterPro" id="IPR021226">
    <property type="entry name" value="Phage_gene29"/>
</dbReference>
<name>A0A3A4KSN1_9NOCA</name>
<organism evidence="1 2">
    <name type="scientific">Nocardia panacis</name>
    <dbReference type="NCBI Taxonomy" id="2340916"/>
    <lineage>
        <taxon>Bacteria</taxon>
        <taxon>Bacillati</taxon>
        <taxon>Actinomycetota</taxon>
        <taxon>Actinomycetes</taxon>
        <taxon>Mycobacteriales</taxon>
        <taxon>Nocardiaceae</taxon>
        <taxon>Nocardia</taxon>
    </lineage>
</organism>
<comment type="caution">
    <text evidence="1">The sequence shown here is derived from an EMBL/GenBank/DDBJ whole genome shotgun (WGS) entry which is preliminary data.</text>
</comment>
<reference evidence="1 2" key="1">
    <citation type="submission" date="2018-09" db="EMBL/GenBank/DDBJ databases">
        <title>YIM PH21274 draft genome.</title>
        <authorList>
            <person name="Miao C."/>
        </authorList>
    </citation>
    <scope>NUCLEOTIDE SEQUENCE [LARGE SCALE GENOMIC DNA]</scope>
    <source>
        <strain evidence="1 2">YIM PH 21724</strain>
    </source>
</reference>
<dbReference type="Proteomes" id="UP000266677">
    <property type="component" value="Unassembled WGS sequence"/>
</dbReference>